<accession>A0A502CZQ9</accession>
<feature type="region of interest" description="Disordered" evidence="1">
    <location>
        <begin position="1"/>
        <end position="24"/>
    </location>
</feature>
<name>A0A502CZQ9_9MICO</name>
<proteinExistence type="predicted"/>
<keyword evidence="3" id="KW-1185">Reference proteome</keyword>
<evidence type="ECO:0000313" key="2">
    <source>
        <dbReference type="EMBL" id="TPG18323.1"/>
    </source>
</evidence>
<comment type="caution">
    <text evidence="2">The sequence shown here is derived from an EMBL/GenBank/DDBJ whole genome shotgun (WGS) entry which is preliminary data.</text>
</comment>
<dbReference type="Proteomes" id="UP000317722">
    <property type="component" value="Unassembled WGS sequence"/>
</dbReference>
<gene>
    <name evidence="2" type="ORF">EAH86_08135</name>
</gene>
<protein>
    <submittedName>
        <fullName evidence="2">Uncharacterized protein</fullName>
    </submittedName>
</protein>
<dbReference type="AlphaFoldDB" id="A0A502CZQ9"/>
<reference evidence="2 3" key="1">
    <citation type="journal article" date="2019" name="Environ. Microbiol.">
        <title>Species interactions and distinct microbial communities in high Arctic permafrost affected cryosols are associated with the CH4 and CO2 gas fluxes.</title>
        <authorList>
            <person name="Altshuler I."/>
            <person name="Hamel J."/>
            <person name="Turney S."/>
            <person name="Magnuson E."/>
            <person name="Levesque R."/>
            <person name="Greer C."/>
            <person name="Whyte L.G."/>
        </authorList>
    </citation>
    <scope>NUCLEOTIDE SEQUENCE [LARGE SCALE GENOMIC DNA]</scope>
    <source>
        <strain evidence="2 3">S9.3A</strain>
    </source>
</reference>
<evidence type="ECO:0000313" key="3">
    <source>
        <dbReference type="Proteomes" id="UP000317722"/>
    </source>
</evidence>
<sequence length="71" mass="7307">MVPAARHAAIPGPFPGPRDALDSGSVSELVEDGRGVQLTVARARPWPVQHHDIVVPTGAPSLLDGLGSYGS</sequence>
<evidence type="ECO:0000256" key="1">
    <source>
        <dbReference type="SAM" id="MobiDB-lite"/>
    </source>
</evidence>
<dbReference type="EMBL" id="RCZM01000002">
    <property type="protein sequence ID" value="TPG18323.1"/>
    <property type="molecule type" value="Genomic_DNA"/>
</dbReference>
<organism evidence="2 3">
    <name type="scientific">Pedococcus bigeumensis</name>
    <dbReference type="NCBI Taxonomy" id="433644"/>
    <lineage>
        <taxon>Bacteria</taxon>
        <taxon>Bacillati</taxon>
        <taxon>Actinomycetota</taxon>
        <taxon>Actinomycetes</taxon>
        <taxon>Micrococcales</taxon>
        <taxon>Intrasporangiaceae</taxon>
        <taxon>Pedococcus</taxon>
    </lineage>
</organism>